<keyword evidence="4" id="KW-1185">Reference proteome</keyword>
<protein>
    <submittedName>
        <fullName evidence="3">DUF305 domain-containing protein</fullName>
    </submittedName>
</protein>
<dbReference type="RefSeq" id="WP_152728600.1">
    <property type="nucleotide sequence ID" value="NZ_JAABOZ010000002.1"/>
</dbReference>
<dbReference type="PROSITE" id="PS51257">
    <property type="entry name" value="PROKAR_LIPOPROTEIN"/>
    <property type="match status" value="1"/>
</dbReference>
<feature type="signal peptide" evidence="1">
    <location>
        <begin position="1"/>
        <end position="26"/>
    </location>
</feature>
<reference evidence="3 4" key="1">
    <citation type="submission" date="2020-02" db="EMBL/GenBank/DDBJ databases">
        <title>The whole genome sequence of CPCC 205119.</title>
        <authorList>
            <person name="Jiang Z."/>
        </authorList>
    </citation>
    <scope>NUCLEOTIDE SEQUENCE [LARGE SCALE GENOMIC DNA]</scope>
    <source>
        <strain evidence="3 4">CPCC 205119</strain>
    </source>
</reference>
<gene>
    <name evidence="3" type="ORF">G1H19_05945</name>
</gene>
<name>A0A7K3WCP7_9ACTN</name>
<evidence type="ECO:0000256" key="1">
    <source>
        <dbReference type="SAM" id="SignalP"/>
    </source>
</evidence>
<feature type="chain" id="PRO_5039056830" evidence="1">
    <location>
        <begin position="27"/>
        <end position="201"/>
    </location>
</feature>
<evidence type="ECO:0000259" key="2">
    <source>
        <dbReference type="Pfam" id="PF03713"/>
    </source>
</evidence>
<dbReference type="AlphaFoldDB" id="A0A7K3WCP7"/>
<keyword evidence="1" id="KW-0732">Signal</keyword>
<proteinExistence type="predicted"/>
<dbReference type="InterPro" id="IPR012347">
    <property type="entry name" value="Ferritin-like"/>
</dbReference>
<dbReference type="Proteomes" id="UP000470470">
    <property type="component" value="Unassembled WGS sequence"/>
</dbReference>
<dbReference type="PANTHER" id="PTHR36933:SF1">
    <property type="entry name" value="SLL0788 PROTEIN"/>
    <property type="match status" value="1"/>
</dbReference>
<feature type="domain" description="DUF305" evidence="2">
    <location>
        <begin position="45"/>
        <end position="196"/>
    </location>
</feature>
<accession>A0A7K3WCP7</accession>
<comment type="caution">
    <text evidence="3">The sequence shown here is derived from an EMBL/GenBank/DDBJ whole genome shotgun (WGS) entry which is preliminary data.</text>
</comment>
<dbReference type="EMBL" id="JAAGWK010000009">
    <property type="protein sequence ID" value="NEL53550.1"/>
    <property type="molecule type" value="Genomic_DNA"/>
</dbReference>
<dbReference type="PANTHER" id="PTHR36933">
    <property type="entry name" value="SLL0788 PROTEIN"/>
    <property type="match status" value="1"/>
</dbReference>
<organism evidence="3 4">
    <name type="scientific">Goekera deserti</name>
    <dbReference type="NCBI Taxonomy" id="2497753"/>
    <lineage>
        <taxon>Bacteria</taxon>
        <taxon>Bacillati</taxon>
        <taxon>Actinomycetota</taxon>
        <taxon>Actinomycetes</taxon>
        <taxon>Geodermatophilales</taxon>
        <taxon>Geodermatophilaceae</taxon>
        <taxon>Goekera</taxon>
    </lineage>
</organism>
<evidence type="ECO:0000313" key="4">
    <source>
        <dbReference type="Proteomes" id="UP000470470"/>
    </source>
</evidence>
<dbReference type="InterPro" id="IPR005183">
    <property type="entry name" value="DUF305_CopM-like"/>
</dbReference>
<dbReference type="Pfam" id="PF03713">
    <property type="entry name" value="DUF305"/>
    <property type="match status" value="1"/>
</dbReference>
<sequence>MTRTTLAARLAAAVVTGGLLLTGCSAGQDAPAASSSRPAGVAEADVTFAQAMLPHHQQAVEMAGLADGRSQDPAVLDLASRIAAGQEPEIDVLTGWLADWGQDVPSGDGMAGVDHGDSGHGGADGMMTDQDTAALEAASGPEFDRLFLDQMIEHHTGAVTMARAEIEDGEFADAVDMATGIAATQDAEIAEMERLLAAVDR</sequence>
<evidence type="ECO:0000313" key="3">
    <source>
        <dbReference type="EMBL" id="NEL53550.1"/>
    </source>
</evidence>
<dbReference type="Gene3D" id="1.20.1260.10">
    <property type="match status" value="1"/>
</dbReference>